<evidence type="ECO:0000313" key="2">
    <source>
        <dbReference type="Proteomes" id="UP000315388"/>
    </source>
</evidence>
<protein>
    <recommendedName>
        <fullName evidence="3">Luciferase-like domain-containing protein</fullName>
    </recommendedName>
</protein>
<comment type="caution">
    <text evidence="1">The sequence shown here is derived from an EMBL/GenBank/DDBJ whole genome shotgun (WGS) entry which is preliminary data.</text>
</comment>
<evidence type="ECO:0008006" key="3">
    <source>
        <dbReference type="Google" id="ProtNLM"/>
    </source>
</evidence>
<dbReference type="RefSeq" id="WP_140905393.1">
    <property type="nucleotide sequence ID" value="NZ_JBHTMD010000021.1"/>
</dbReference>
<sequence length="143" mass="16144">MEKPGHFSAAINNYEHFKPSTFAAGVQQPTGLLAVRLIIGETQEEAERLAMPMRVSFKQRRKDNIMPQYLPTPEEAIELMGGLLPAETTPWPAYIIGSPERIKTVVGRMLSETGATELMVQDVIHDTELRMRNYELLAKTFEL</sequence>
<dbReference type="SUPFAM" id="SSF51679">
    <property type="entry name" value="Bacterial luciferase-like"/>
    <property type="match status" value="1"/>
</dbReference>
<dbReference type="GO" id="GO:0016705">
    <property type="term" value="F:oxidoreductase activity, acting on paired donors, with incorporation or reduction of molecular oxygen"/>
    <property type="evidence" value="ECO:0007669"/>
    <property type="project" value="InterPro"/>
</dbReference>
<dbReference type="AlphaFoldDB" id="A0A502BPP8"/>
<dbReference type="Gene3D" id="3.20.20.30">
    <property type="entry name" value="Luciferase-like domain"/>
    <property type="match status" value="1"/>
</dbReference>
<gene>
    <name evidence="1" type="ORF">FHY56_11945</name>
</gene>
<proteinExistence type="predicted"/>
<dbReference type="Proteomes" id="UP000315388">
    <property type="component" value="Unassembled WGS sequence"/>
</dbReference>
<keyword evidence="2" id="KW-1185">Reference proteome</keyword>
<organism evidence="1 2">
    <name type="scientific">Brucella gallinifaecis</name>
    <dbReference type="NCBI Taxonomy" id="215590"/>
    <lineage>
        <taxon>Bacteria</taxon>
        <taxon>Pseudomonadati</taxon>
        <taxon>Pseudomonadota</taxon>
        <taxon>Alphaproteobacteria</taxon>
        <taxon>Hyphomicrobiales</taxon>
        <taxon>Brucellaceae</taxon>
        <taxon>Brucella/Ochrobactrum group</taxon>
        <taxon>Brucella</taxon>
    </lineage>
</organism>
<name>A0A502BPP8_9HYPH</name>
<reference evidence="1 2" key="1">
    <citation type="journal article" date="2003" name="Int. J. Syst. Evol. Microbiol.">
        <title>Towards a standardized format for the description of a novel species (of an established genus): Ochrobactrum gallinifaecis sp. nov.</title>
        <authorList>
            <person name="Kampfer P."/>
            <person name="Buczolits S."/>
            <person name="Albrecht A."/>
            <person name="Busse H.J."/>
            <person name="Stackebrandt E."/>
        </authorList>
    </citation>
    <scope>NUCLEOTIDE SEQUENCE [LARGE SCALE GENOMIC DNA]</scope>
    <source>
        <strain evidence="1 2">ISO 196</strain>
    </source>
</reference>
<accession>A0A502BPP8</accession>
<dbReference type="OrthoDB" id="9780518at2"/>
<dbReference type="EMBL" id="VEWJ01000007">
    <property type="protein sequence ID" value="TPF75033.1"/>
    <property type="molecule type" value="Genomic_DNA"/>
</dbReference>
<dbReference type="InterPro" id="IPR036661">
    <property type="entry name" value="Luciferase-like_sf"/>
</dbReference>
<evidence type="ECO:0000313" key="1">
    <source>
        <dbReference type="EMBL" id="TPF75033.1"/>
    </source>
</evidence>